<evidence type="ECO:0000256" key="1">
    <source>
        <dbReference type="SAM" id="Phobius"/>
    </source>
</evidence>
<evidence type="ECO:0000313" key="2">
    <source>
        <dbReference type="EMBL" id="MCS3709867.1"/>
    </source>
</evidence>
<gene>
    <name evidence="2" type="ORF">GGP61_001471</name>
</gene>
<dbReference type="RefSeq" id="WP_259123804.1">
    <property type="nucleotide sequence ID" value="NZ_JANTZO010000005.1"/>
</dbReference>
<dbReference type="AlphaFoldDB" id="A0A9X2QBB8"/>
<feature type="transmembrane region" description="Helical" evidence="1">
    <location>
        <begin position="126"/>
        <end position="144"/>
    </location>
</feature>
<evidence type="ECO:0008006" key="4">
    <source>
        <dbReference type="Google" id="ProtNLM"/>
    </source>
</evidence>
<dbReference type="Proteomes" id="UP001155057">
    <property type="component" value="Unassembled WGS sequence"/>
</dbReference>
<proteinExistence type="predicted"/>
<comment type="caution">
    <text evidence="2">The sequence shown here is derived from an EMBL/GenBank/DDBJ whole genome shotgun (WGS) entry which is preliminary data.</text>
</comment>
<keyword evidence="1" id="KW-0472">Membrane</keyword>
<dbReference type="EMBL" id="JANUAE010000004">
    <property type="protein sequence ID" value="MCS3709867.1"/>
    <property type="molecule type" value="Genomic_DNA"/>
</dbReference>
<name>A0A9X2QBB8_9BACT</name>
<evidence type="ECO:0000313" key="3">
    <source>
        <dbReference type="Proteomes" id="UP001155057"/>
    </source>
</evidence>
<feature type="transmembrane region" description="Helical" evidence="1">
    <location>
        <begin position="28"/>
        <end position="50"/>
    </location>
</feature>
<feature type="transmembrane region" description="Helical" evidence="1">
    <location>
        <begin position="62"/>
        <end position="80"/>
    </location>
</feature>
<protein>
    <recommendedName>
        <fullName evidence="4">Transmembrane protein</fullName>
    </recommendedName>
</protein>
<keyword evidence="1" id="KW-0812">Transmembrane</keyword>
<feature type="transmembrane region" description="Helical" evidence="1">
    <location>
        <begin position="92"/>
        <end position="114"/>
    </location>
</feature>
<sequence length="172" mass="19512">MKVEEIKHHIRDWVRWAVPEAIFRNRGYLPTLIPVIMLWGGVMAGLLLIEGRRGLAQEMVDFSTYGCIGAGVLTALVRGWKDVSKRKLAAAFVWSLFGVVSYFLMGVTALMLMMIGSGMLGLGGEARILTSMGIGGLLTMYGWYRLNWVVFRWIRDRVEDKEQALVEWRELT</sequence>
<organism evidence="2 3">
    <name type="scientific">Salinibacter ruber</name>
    <dbReference type="NCBI Taxonomy" id="146919"/>
    <lineage>
        <taxon>Bacteria</taxon>
        <taxon>Pseudomonadati</taxon>
        <taxon>Rhodothermota</taxon>
        <taxon>Rhodothermia</taxon>
        <taxon>Rhodothermales</taxon>
        <taxon>Salinibacteraceae</taxon>
        <taxon>Salinibacter</taxon>
    </lineage>
</organism>
<accession>A0A9X2QBB8</accession>
<keyword evidence="1" id="KW-1133">Transmembrane helix</keyword>
<reference evidence="2" key="1">
    <citation type="submission" date="2022-08" db="EMBL/GenBank/DDBJ databases">
        <title>Genomic Encyclopedia of Type Strains, Phase V (KMG-V): Genome sequencing to study the core and pangenomes of soil and plant-associated prokaryotes.</title>
        <authorList>
            <person name="Whitman W."/>
        </authorList>
    </citation>
    <scope>NUCLEOTIDE SEQUENCE</scope>
    <source>
        <strain evidence="2">SP3049</strain>
    </source>
</reference>